<reference evidence="1" key="1">
    <citation type="submission" date="2023-03" db="EMBL/GenBank/DDBJ databases">
        <title>Selenobaculum gbiensis gen. nov. sp. nov., a new bacterium isolated from the gut microbiota of IBD patient.</title>
        <authorList>
            <person name="Yeo S."/>
            <person name="Park H."/>
            <person name="Huh C.S."/>
        </authorList>
    </citation>
    <scope>NUCLEOTIDE SEQUENCE</scope>
    <source>
        <strain evidence="1">ICN-92133</strain>
    </source>
</reference>
<dbReference type="RefSeq" id="WP_309320636.1">
    <property type="nucleotide sequence ID" value="NZ_CP120678.1"/>
</dbReference>
<dbReference type="AlphaFoldDB" id="A0A9Y2AGS1"/>
<accession>A0A9Y2AGS1</accession>
<keyword evidence="2" id="KW-1185">Reference proteome</keyword>
<evidence type="ECO:0000313" key="2">
    <source>
        <dbReference type="Proteomes" id="UP001243623"/>
    </source>
</evidence>
<dbReference type="Proteomes" id="UP001243623">
    <property type="component" value="Chromosome"/>
</dbReference>
<dbReference type="SUPFAM" id="SSF54285">
    <property type="entry name" value="MoaD/ThiS"/>
    <property type="match status" value="1"/>
</dbReference>
<dbReference type="Gene3D" id="3.10.20.30">
    <property type="match status" value="1"/>
</dbReference>
<evidence type="ECO:0000313" key="1">
    <source>
        <dbReference type="EMBL" id="WIW71440.1"/>
    </source>
</evidence>
<dbReference type="KEGG" id="sgbi:P3F81_03795"/>
<dbReference type="PANTHER" id="PTHR34472">
    <property type="entry name" value="SULFUR CARRIER PROTEIN THIS"/>
    <property type="match status" value="1"/>
</dbReference>
<dbReference type="InterPro" id="IPR016155">
    <property type="entry name" value="Mopterin_synth/thiamin_S_b"/>
</dbReference>
<proteinExistence type="predicted"/>
<organism evidence="1 2">
    <name type="scientific">Selenobaculum gibii</name>
    <dbReference type="NCBI Taxonomy" id="3054208"/>
    <lineage>
        <taxon>Bacteria</taxon>
        <taxon>Bacillati</taxon>
        <taxon>Bacillota</taxon>
        <taxon>Negativicutes</taxon>
        <taxon>Selenomonadales</taxon>
        <taxon>Selenomonadaceae</taxon>
        <taxon>Selenobaculum</taxon>
    </lineage>
</organism>
<gene>
    <name evidence="1" type="primary">thiS</name>
    <name evidence="1" type="ORF">P3F81_03795</name>
</gene>
<dbReference type="CDD" id="cd00565">
    <property type="entry name" value="Ubl_ThiS"/>
    <property type="match status" value="1"/>
</dbReference>
<name>A0A9Y2AGS1_9FIRM</name>
<sequence>MEITLNGKVMQVAGQITVQTLIQTQSLPGKRIVVECNGEIVQAKDWNRVIIKAHDRLEIVTFVGGG</sequence>
<dbReference type="NCBIfam" id="TIGR01683">
    <property type="entry name" value="thiS"/>
    <property type="match status" value="1"/>
</dbReference>
<dbReference type="InterPro" id="IPR012675">
    <property type="entry name" value="Beta-grasp_dom_sf"/>
</dbReference>
<dbReference type="InterPro" id="IPR010035">
    <property type="entry name" value="Thi_S"/>
</dbReference>
<protein>
    <submittedName>
        <fullName evidence="1">Sulfur carrier protein ThiS</fullName>
    </submittedName>
</protein>
<dbReference type="InterPro" id="IPR003749">
    <property type="entry name" value="ThiS/MoaD-like"/>
</dbReference>
<dbReference type="Pfam" id="PF02597">
    <property type="entry name" value="ThiS"/>
    <property type="match status" value="1"/>
</dbReference>
<dbReference type="PANTHER" id="PTHR34472:SF1">
    <property type="entry name" value="SULFUR CARRIER PROTEIN THIS"/>
    <property type="match status" value="1"/>
</dbReference>
<dbReference type="EMBL" id="CP120678">
    <property type="protein sequence ID" value="WIW71440.1"/>
    <property type="molecule type" value="Genomic_DNA"/>
</dbReference>